<dbReference type="Proteomes" id="UP001152795">
    <property type="component" value="Unassembled WGS sequence"/>
</dbReference>
<evidence type="ECO:0000313" key="2">
    <source>
        <dbReference type="Proteomes" id="UP001152795"/>
    </source>
</evidence>
<evidence type="ECO:0000313" key="1">
    <source>
        <dbReference type="EMBL" id="CAB3986102.1"/>
    </source>
</evidence>
<protein>
    <submittedName>
        <fullName evidence="1">Uncharacterized protein</fullName>
    </submittedName>
</protein>
<proteinExistence type="predicted"/>
<name>A0A6S7GAC3_PARCT</name>
<dbReference type="EMBL" id="CACRXK020000964">
    <property type="protein sequence ID" value="CAB3986102.1"/>
    <property type="molecule type" value="Genomic_DNA"/>
</dbReference>
<comment type="caution">
    <text evidence="1">The sequence shown here is derived from an EMBL/GenBank/DDBJ whole genome shotgun (WGS) entry which is preliminary data.</text>
</comment>
<organism evidence="1 2">
    <name type="scientific">Paramuricea clavata</name>
    <name type="common">Red gorgonian</name>
    <name type="synonym">Violescent sea-whip</name>
    <dbReference type="NCBI Taxonomy" id="317549"/>
    <lineage>
        <taxon>Eukaryota</taxon>
        <taxon>Metazoa</taxon>
        <taxon>Cnidaria</taxon>
        <taxon>Anthozoa</taxon>
        <taxon>Octocorallia</taxon>
        <taxon>Malacalcyonacea</taxon>
        <taxon>Plexauridae</taxon>
        <taxon>Paramuricea</taxon>
    </lineage>
</organism>
<dbReference type="AlphaFoldDB" id="A0A6S7GAC3"/>
<keyword evidence="2" id="KW-1185">Reference proteome</keyword>
<accession>A0A6S7GAC3</accession>
<sequence>MFPTFPHNDTFVDNCTLQVNATPVDSNADVYTFIHHKQEYGIMNLQDATISTTISLKDRHNADLGNDQNVSLNILPLCMFWKTKEILINDQHINSVTSQENELVYISHLLQEVPTGYKPGQDINLCIHSTPTHFDTRTNVHDGAVGNVNKGARNRYLACNRATRLECYDLIDIMGDNKRFVPTSFEIKITNLEFFGIKINDAYVNPCVENSCEAYTNLRRVLNRRYDEMSFSHADYQTSYGIIVTDLSPNKDSYNQVLPNSTSGVVSLEMRLSQNYILVNLQINFQMVIRRRRG</sequence>
<reference evidence="1" key="1">
    <citation type="submission" date="2020-04" db="EMBL/GenBank/DDBJ databases">
        <authorList>
            <person name="Alioto T."/>
            <person name="Alioto T."/>
            <person name="Gomez Garrido J."/>
        </authorList>
    </citation>
    <scope>NUCLEOTIDE SEQUENCE</scope>
    <source>
        <strain evidence="1">A484AB</strain>
    </source>
</reference>
<gene>
    <name evidence="1" type="ORF">PACLA_8A084870</name>
</gene>